<dbReference type="GO" id="GO:0005506">
    <property type="term" value="F:iron ion binding"/>
    <property type="evidence" value="ECO:0007669"/>
    <property type="project" value="InterPro"/>
</dbReference>
<reference evidence="7 8" key="1">
    <citation type="submission" date="2013-01" db="EMBL/GenBank/DDBJ databases">
        <title>Whole genome shotgun sequence of Gordonia soli NBRC 108243.</title>
        <authorList>
            <person name="Isaki-Nakamura S."/>
            <person name="Hosoyama A."/>
            <person name="Tsuchikane K."/>
            <person name="Ando Y."/>
            <person name="Baba S."/>
            <person name="Ohji S."/>
            <person name="Hamada M."/>
            <person name="Tamura T."/>
            <person name="Yamazoe A."/>
            <person name="Yamazaki S."/>
            <person name="Fujita N."/>
        </authorList>
    </citation>
    <scope>NUCLEOTIDE SEQUENCE [LARGE SCALE GENOMIC DNA]</scope>
    <source>
        <strain evidence="7 8">NBRC 108243</strain>
    </source>
</reference>
<keyword evidence="2 5" id="KW-0479">Metal-binding</keyword>
<dbReference type="AlphaFoldDB" id="M0QJ45"/>
<evidence type="ECO:0000256" key="4">
    <source>
        <dbReference type="ARBA" id="ARBA00023004"/>
    </source>
</evidence>
<dbReference type="InterPro" id="IPR003819">
    <property type="entry name" value="TauD/TfdA-like"/>
</dbReference>
<dbReference type="eggNOG" id="COG2175">
    <property type="taxonomic scope" value="Bacteria"/>
</dbReference>
<dbReference type="Pfam" id="PF02668">
    <property type="entry name" value="TauD"/>
    <property type="match status" value="1"/>
</dbReference>
<feature type="binding site" evidence="5">
    <location>
        <position position="133"/>
    </location>
    <ligand>
        <name>Fe cation</name>
        <dbReference type="ChEBI" id="CHEBI:24875"/>
    </ligand>
</feature>
<keyword evidence="3" id="KW-0560">Oxidoreductase</keyword>
<evidence type="ECO:0000313" key="8">
    <source>
        <dbReference type="Proteomes" id="UP000011666"/>
    </source>
</evidence>
<comment type="caution">
    <text evidence="7">The sequence shown here is derived from an EMBL/GenBank/DDBJ whole genome shotgun (WGS) entry which is preliminary data.</text>
</comment>
<evidence type="ECO:0000256" key="1">
    <source>
        <dbReference type="ARBA" id="ARBA00008425"/>
    </source>
</evidence>
<evidence type="ECO:0000313" key="7">
    <source>
        <dbReference type="EMBL" id="GAC67437.1"/>
    </source>
</evidence>
<proteinExistence type="inferred from homology"/>
<keyword evidence="8" id="KW-1185">Reference proteome</keyword>
<evidence type="ECO:0000256" key="2">
    <source>
        <dbReference type="ARBA" id="ARBA00022723"/>
    </source>
</evidence>
<sequence length="318" mass="34683">MIATCELLPDERTALWEASEEVAAHGPSAVDRSRLPHRIQAELASFARDSGRSGVLLLRGLEVGSLPPTHSDGEAADLPAHGTAGSMMHLAEALGTMIGYADEKHGALVHDVVPLPGEENRVEGSGAVPFDFHIENAHHPLRPDFIGLVCLRRDHDSVAATRVASCRMAVELLSEDVVQSLRVCEFFSHYPGSFTRDAIDEPAPIGPHPVLFGSVDRPFMRFNSHNTTCVSKRGRAALAQFTEALEHVCHDIVLAPGDCAVIDNNVTAHGRSAFTPRFDGNDRWLRRFYAIGSIPSTVEQMMESPRVIPQIPQLKGLW</sequence>
<gene>
    <name evidence="7" type="ORF">GS4_08_00210</name>
</gene>
<comment type="similarity">
    <text evidence="1">Belongs to the clavaminate synthase family.</text>
</comment>
<accession>M0QJ45</accession>
<dbReference type="STRING" id="1223545.GS4_08_00210"/>
<evidence type="ECO:0000256" key="3">
    <source>
        <dbReference type="ARBA" id="ARBA00023002"/>
    </source>
</evidence>
<dbReference type="GO" id="GO:0016491">
    <property type="term" value="F:oxidoreductase activity"/>
    <property type="evidence" value="ECO:0007669"/>
    <property type="project" value="UniProtKB-KW"/>
</dbReference>
<dbReference type="Proteomes" id="UP000011666">
    <property type="component" value="Unassembled WGS sequence"/>
</dbReference>
<dbReference type="PIRSF" id="PIRSF019543">
    <property type="entry name" value="Clavaminate_syn"/>
    <property type="match status" value="1"/>
</dbReference>
<dbReference type="EMBL" id="BANX01000008">
    <property type="protein sequence ID" value="GAC67437.1"/>
    <property type="molecule type" value="Genomic_DNA"/>
</dbReference>
<feature type="binding site" evidence="5">
    <location>
        <position position="135"/>
    </location>
    <ligand>
        <name>Fe cation</name>
        <dbReference type="ChEBI" id="CHEBI:24875"/>
    </ligand>
</feature>
<evidence type="ECO:0000259" key="6">
    <source>
        <dbReference type="Pfam" id="PF02668"/>
    </source>
</evidence>
<dbReference type="Gene3D" id="3.60.130.10">
    <property type="entry name" value="Clavaminate synthase-like"/>
    <property type="match status" value="1"/>
</dbReference>
<dbReference type="InterPro" id="IPR014503">
    <property type="entry name" value="Clavaminate_syn-like"/>
</dbReference>
<protein>
    <recommendedName>
        <fullName evidence="6">TauD/TfdA-like domain-containing protein</fullName>
    </recommendedName>
</protein>
<feature type="domain" description="TauD/TfdA-like" evidence="6">
    <location>
        <begin position="52"/>
        <end position="289"/>
    </location>
</feature>
<keyword evidence="4 5" id="KW-0408">Iron</keyword>
<dbReference type="InterPro" id="IPR042098">
    <property type="entry name" value="TauD-like_sf"/>
</dbReference>
<name>M0QJ45_9ACTN</name>
<organism evidence="7 8">
    <name type="scientific">Gordonia soli NBRC 108243</name>
    <dbReference type="NCBI Taxonomy" id="1223545"/>
    <lineage>
        <taxon>Bacteria</taxon>
        <taxon>Bacillati</taxon>
        <taxon>Actinomycetota</taxon>
        <taxon>Actinomycetes</taxon>
        <taxon>Mycobacteriales</taxon>
        <taxon>Gordoniaceae</taxon>
        <taxon>Gordonia</taxon>
    </lineage>
</organism>
<evidence type="ECO:0000256" key="5">
    <source>
        <dbReference type="PIRSR" id="PIRSR019543-2"/>
    </source>
</evidence>
<dbReference type="SUPFAM" id="SSF51197">
    <property type="entry name" value="Clavaminate synthase-like"/>
    <property type="match status" value="1"/>
</dbReference>